<dbReference type="Proteomes" id="UP001148838">
    <property type="component" value="Unassembled WGS sequence"/>
</dbReference>
<dbReference type="SMART" id="SM00060">
    <property type="entry name" value="FN3"/>
    <property type="match status" value="1"/>
</dbReference>
<dbReference type="InterPro" id="IPR013783">
    <property type="entry name" value="Ig-like_fold"/>
</dbReference>
<keyword evidence="10" id="KW-1185">Reference proteome</keyword>
<dbReference type="Pfam" id="PF13895">
    <property type="entry name" value="Ig_2"/>
    <property type="match status" value="1"/>
</dbReference>
<feature type="domain" description="Fibronectin type-III" evidence="8">
    <location>
        <begin position="939"/>
        <end position="1041"/>
    </location>
</feature>
<feature type="domain" description="Ig-like" evidence="7">
    <location>
        <begin position="362"/>
        <end position="456"/>
    </location>
</feature>
<accession>A0ABQ8SWZ4</accession>
<evidence type="ECO:0000259" key="7">
    <source>
        <dbReference type="PROSITE" id="PS50835"/>
    </source>
</evidence>
<feature type="region of interest" description="Disordered" evidence="5">
    <location>
        <begin position="1257"/>
        <end position="1339"/>
    </location>
</feature>
<gene>
    <name evidence="9" type="ORF">ANN_14141</name>
</gene>
<name>A0ABQ8SWZ4_PERAM</name>
<feature type="transmembrane region" description="Helical" evidence="6">
    <location>
        <begin position="1067"/>
        <end position="1092"/>
    </location>
</feature>
<dbReference type="Gene3D" id="2.60.40.10">
    <property type="entry name" value="Immunoglobulins"/>
    <property type="match status" value="9"/>
</dbReference>
<evidence type="ECO:0000256" key="2">
    <source>
        <dbReference type="ARBA" id="ARBA00022737"/>
    </source>
</evidence>
<organism evidence="9 10">
    <name type="scientific">Periplaneta americana</name>
    <name type="common">American cockroach</name>
    <name type="synonym">Blatta americana</name>
    <dbReference type="NCBI Taxonomy" id="6978"/>
    <lineage>
        <taxon>Eukaryota</taxon>
        <taxon>Metazoa</taxon>
        <taxon>Ecdysozoa</taxon>
        <taxon>Arthropoda</taxon>
        <taxon>Hexapoda</taxon>
        <taxon>Insecta</taxon>
        <taxon>Pterygota</taxon>
        <taxon>Neoptera</taxon>
        <taxon>Polyneoptera</taxon>
        <taxon>Dictyoptera</taxon>
        <taxon>Blattodea</taxon>
        <taxon>Blattoidea</taxon>
        <taxon>Blattidae</taxon>
        <taxon>Blattinae</taxon>
        <taxon>Periplaneta</taxon>
    </lineage>
</organism>
<feature type="compositionally biased region" description="Low complexity" evidence="5">
    <location>
        <begin position="1295"/>
        <end position="1309"/>
    </location>
</feature>
<dbReference type="PANTHER" id="PTHR45889:SF8">
    <property type="entry name" value="IG-LIKE DOMAIN-CONTAINING PROTEIN"/>
    <property type="match status" value="1"/>
</dbReference>
<evidence type="ECO:0000256" key="3">
    <source>
        <dbReference type="ARBA" id="ARBA00023136"/>
    </source>
</evidence>
<keyword evidence="3 6" id="KW-0472">Membrane</keyword>
<proteinExistence type="predicted"/>
<dbReference type="Pfam" id="PF08205">
    <property type="entry name" value="C2-set_2"/>
    <property type="match status" value="1"/>
</dbReference>
<dbReference type="SUPFAM" id="SSF48726">
    <property type="entry name" value="Immunoglobulin"/>
    <property type="match status" value="8"/>
</dbReference>
<dbReference type="InterPro" id="IPR003006">
    <property type="entry name" value="Ig/MHC_CS"/>
</dbReference>
<feature type="domain" description="Ig-like" evidence="7">
    <location>
        <begin position="268"/>
        <end position="355"/>
    </location>
</feature>
<dbReference type="PANTHER" id="PTHR45889">
    <property type="entry name" value="IG-LIKE DOMAIN-CONTAINING PROTEIN"/>
    <property type="match status" value="1"/>
</dbReference>
<evidence type="ECO:0000256" key="4">
    <source>
        <dbReference type="ARBA" id="ARBA00023157"/>
    </source>
</evidence>
<evidence type="ECO:0000256" key="5">
    <source>
        <dbReference type="SAM" id="MobiDB-lite"/>
    </source>
</evidence>
<dbReference type="InterPro" id="IPR036116">
    <property type="entry name" value="FN3_sf"/>
</dbReference>
<reference evidence="9 10" key="1">
    <citation type="journal article" date="2022" name="Allergy">
        <title>Genome assembly and annotation of Periplaneta americana reveal a comprehensive cockroach allergen profile.</title>
        <authorList>
            <person name="Wang L."/>
            <person name="Xiong Q."/>
            <person name="Saelim N."/>
            <person name="Wang L."/>
            <person name="Nong W."/>
            <person name="Wan A.T."/>
            <person name="Shi M."/>
            <person name="Liu X."/>
            <person name="Cao Q."/>
            <person name="Hui J.H.L."/>
            <person name="Sookrung N."/>
            <person name="Leung T.F."/>
            <person name="Tungtrongchitr A."/>
            <person name="Tsui S.K.W."/>
        </authorList>
    </citation>
    <scope>NUCLEOTIDE SEQUENCE [LARGE SCALE GENOMIC DNA]</scope>
    <source>
        <strain evidence="9">PWHHKU_190912</strain>
    </source>
</reference>
<dbReference type="InterPro" id="IPR036179">
    <property type="entry name" value="Ig-like_dom_sf"/>
</dbReference>
<dbReference type="EMBL" id="JAJSOF020000019">
    <property type="protein sequence ID" value="KAJ4438202.1"/>
    <property type="molecule type" value="Genomic_DNA"/>
</dbReference>
<dbReference type="InterPro" id="IPR003598">
    <property type="entry name" value="Ig_sub2"/>
</dbReference>
<dbReference type="SMART" id="SM00409">
    <property type="entry name" value="IG"/>
    <property type="match status" value="6"/>
</dbReference>
<dbReference type="CDD" id="cd00063">
    <property type="entry name" value="FN3"/>
    <property type="match status" value="1"/>
</dbReference>
<comment type="subcellular location">
    <subcellularLocation>
        <location evidence="1">Membrane</location>
        <topology evidence="1">Single-pass membrane protein</topology>
    </subcellularLocation>
</comment>
<dbReference type="InterPro" id="IPR013098">
    <property type="entry name" value="Ig_I-set"/>
</dbReference>
<dbReference type="PROSITE" id="PS50853">
    <property type="entry name" value="FN3"/>
    <property type="match status" value="1"/>
</dbReference>
<evidence type="ECO:0000256" key="6">
    <source>
        <dbReference type="SAM" id="Phobius"/>
    </source>
</evidence>
<dbReference type="CDD" id="cd00096">
    <property type="entry name" value="Ig"/>
    <property type="match status" value="1"/>
</dbReference>
<feature type="domain" description="Ig-like" evidence="7">
    <location>
        <begin position="71"/>
        <end position="160"/>
    </location>
</feature>
<dbReference type="InterPro" id="IPR003599">
    <property type="entry name" value="Ig_sub"/>
</dbReference>
<sequence length="1339" mass="148000">KRVDTTTEVDEPSGGGRHARRYNVLSRIKLQPTAEDDYEDYTCEARHEALPPDMPLRVTVQLSVLYPPGVPYIEGYTEGETIRRGQTVELTCKSRGGNPPAQLIWYKNGEQIRMAYRTAGRVSENIYTFTADATDNKAKYRCEASNVMSQAPLKTEITLTVLFAPAQVSISGPTEARIGDSVPLTCTTANSNPPAEIKWLVAGRHVRNATSRTMVSPEGGWITTSNITAVVAPNKRSLVVICHGINMQLTENIVSTHTINVLYPPSQPMIHGYTEGTSIAVGTVQKISCISSGGNPLATLTWYKNDKKINSVTKVNDRSVSAEVTILVNVTDNEARYKCEASNSATEIPLFETVTLNVHFPPDHVVIRKDPPELKTGMMATLTCDSSSSNPEARLSWWREGIPVQGVTNVTKPGLHGGKVSSIVLSLDITPELNGIVYTCQATNEALQRSVHDAITLEVLYKPIFSDVPTEQQTGIEGQSMIIALQATGNPSNIAYTWSKDGLDAGQDSRVIVDGPVLNITKLRKEDSGIYTCEAVNSEGSTSVKFNLTVQYTAIIKDAPDFVMVSPGEDAHLYCVAEGNPLSESHMSWRREGFSDSDMEQRTTRSYRNGTSYLVIQQPTREDNGNFYCVVNNGIGNETTRPVYLVVKYKPEIDTSPQISKAASNTGDTGRLICRAAGAPKLRFTWSREGATIPVNTTEKYYIDFHQVDIVTYESVLLVKHVRPSDYGGYECVVRNEMGFATTTVKLDVTSAPDPPTSLTVLNVTHDSVLLGWVPGFDDFSCAAQQLNASQSTHRFSFVNHTIKTVNMPKVRHSVNLKSKLTSYISEFKEDGLSTDNKILFCNLCQCAVSSTQKFLVQQHITTSKHQANKQLNSKQRQLFLTQPTTSNVRSEFNIDLCRSLISADIPLYKLKNKVFREFLEKYTQHTIPDESTLRKTYAPSIYDETIQKIRDEIKDSSIWVSIDETPDKEGGMEPSYRIRYRPTAAFGEGYRYVDVIGNITSFTITGLAMATDYTISIMSFNKLGSSKYLPDTLRAKTSNELPISFKSPSQDVDYQSGEDGRNGVSGLVIIVVTVVGMAVLMLNVLLIGCCLHRRANKRLTAASEQSSSKSATIEMYAPSSYNETVTGETLSSVSEKSESYSNGDSNQEYLCRVKKFLRCNPVGSLEDGTKAAASTYLIDQMEYPYPYPTYEMQHQPKPHHDEQDVRNTYNHGVDGAKIHYTAGNLAATHPVVDGPYYNISPDARYIPYPPQIEFSHMGQPVMPGTGSLRRPQHRGPVVPPPDVTVSHNPPLSTQQQQQQLQQQQQQQQNGPTAPTPLLSTFNPTLSYPAAMETEGHLV</sequence>
<evidence type="ECO:0000313" key="9">
    <source>
        <dbReference type="EMBL" id="KAJ4438202.1"/>
    </source>
</evidence>
<evidence type="ECO:0000256" key="1">
    <source>
        <dbReference type="ARBA" id="ARBA00004167"/>
    </source>
</evidence>
<feature type="domain" description="Ig-like" evidence="7">
    <location>
        <begin position="651"/>
        <end position="750"/>
    </location>
</feature>
<feature type="domain" description="Ig-like" evidence="7">
    <location>
        <begin position="565"/>
        <end position="644"/>
    </location>
</feature>
<protein>
    <recommendedName>
        <fullName evidence="11">Nephrin</fullName>
    </recommendedName>
</protein>
<dbReference type="PROSITE" id="PS00290">
    <property type="entry name" value="IG_MHC"/>
    <property type="match status" value="1"/>
</dbReference>
<keyword evidence="6" id="KW-0812">Transmembrane</keyword>
<dbReference type="PROSITE" id="PS50835">
    <property type="entry name" value="IG_LIKE"/>
    <property type="match status" value="7"/>
</dbReference>
<dbReference type="Pfam" id="PF07679">
    <property type="entry name" value="I-set"/>
    <property type="match status" value="1"/>
</dbReference>
<keyword evidence="2" id="KW-0677">Repeat</keyword>
<keyword evidence="6" id="KW-1133">Transmembrane helix</keyword>
<evidence type="ECO:0008006" key="11">
    <source>
        <dbReference type="Google" id="ProtNLM"/>
    </source>
</evidence>
<dbReference type="SMART" id="SM00408">
    <property type="entry name" value="IGc2"/>
    <property type="match status" value="6"/>
</dbReference>
<feature type="compositionally biased region" description="Polar residues" evidence="5">
    <location>
        <begin position="1310"/>
        <end position="1326"/>
    </location>
</feature>
<dbReference type="InterPro" id="IPR013162">
    <property type="entry name" value="CD80_C2-set"/>
</dbReference>
<dbReference type="Pfam" id="PF13927">
    <property type="entry name" value="Ig_3"/>
    <property type="match status" value="4"/>
</dbReference>
<feature type="domain" description="Ig-like" evidence="7">
    <location>
        <begin position="463"/>
        <end position="549"/>
    </location>
</feature>
<dbReference type="SUPFAM" id="SSF49265">
    <property type="entry name" value="Fibronectin type III"/>
    <property type="match status" value="1"/>
</dbReference>
<dbReference type="InterPro" id="IPR007110">
    <property type="entry name" value="Ig-like_dom"/>
</dbReference>
<feature type="non-terminal residue" evidence="9">
    <location>
        <position position="1"/>
    </location>
</feature>
<evidence type="ECO:0000313" key="10">
    <source>
        <dbReference type="Proteomes" id="UP001148838"/>
    </source>
</evidence>
<evidence type="ECO:0000259" key="8">
    <source>
        <dbReference type="PROSITE" id="PS50853"/>
    </source>
</evidence>
<keyword evidence="4" id="KW-1015">Disulfide bond</keyword>
<comment type="caution">
    <text evidence="9">The sequence shown here is derived from an EMBL/GenBank/DDBJ whole genome shotgun (WGS) entry which is preliminary data.</text>
</comment>
<dbReference type="InterPro" id="IPR003961">
    <property type="entry name" value="FN3_dom"/>
</dbReference>
<feature type="domain" description="Ig-like" evidence="7">
    <location>
        <begin position="165"/>
        <end position="203"/>
    </location>
</feature>